<accession>A0A6G7B8E8</accession>
<protein>
    <submittedName>
        <fullName evidence="3">Phage tail protein</fullName>
    </submittedName>
</protein>
<evidence type="ECO:0000259" key="2">
    <source>
        <dbReference type="Pfam" id="PF22768"/>
    </source>
</evidence>
<gene>
    <name evidence="3" type="ORF">G6Z83_02460</name>
</gene>
<dbReference type="InterPro" id="IPR008841">
    <property type="entry name" value="Siphovirus-type_tail_N"/>
</dbReference>
<name>A0A6G7B8E8_9LACO</name>
<evidence type="ECO:0000313" key="4">
    <source>
        <dbReference type="Proteomes" id="UP000501676"/>
    </source>
</evidence>
<dbReference type="InterPro" id="IPR006520">
    <property type="entry name" value="Dit_BPSPP_N"/>
</dbReference>
<sequence>MKQYEFHDLDVNTRGDPSWLPPEAMYIRHSNGTAQPIEDLIDGYQTLTVTGRELLPYTVNSVEVSGMDGKVFREANYPSREIVVKYQLLSKDEIEFRAKFERLNYLLKNKEFNFFFYDDPLFEYQGTVSAGDTPDAGKLNVVSSFTITCSSPFKRLIHPTVYNFTDSFLFTEPIYWATEPDSIEITMKQATTNIVISNGTQTIKVVGSFEAGDKLLFTFGDNPDIQLNGQSNWGMLDLLSDYENFTLERGETLNVSPPSSVILKIRRKSL</sequence>
<dbReference type="Pfam" id="PF22768">
    <property type="entry name" value="SPP1_Dit"/>
    <property type="match status" value="1"/>
</dbReference>
<dbReference type="Gene3D" id="2.40.30.200">
    <property type="match status" value="1"/>
</dbReference>
<dbReference type="Proteomes" id="UP000501676">
    <property type="component" value="Chromosome"/>
</dbReference>
<reference evidence="3 4" key="1">
    <citation type="submission" date="2020-02" db="EMBL/GenBank/DDBJ databases">
        <title>Complete genome sequences of six Lactobacillus iners strains isolated from the human vagina.</title>
        <authorList>
            <person name="France M.T."/>
            <person name="Rutt L."/>
            <person name="Narina S."/>
            <person name="Arbaugh S."/>
            <person name="Humphrys M.S."/>
            <person name="Ma B."/>
            <person name="Hayward M.R."/>
            <person name="Relman D."/>
            <person name="Kwon D.S."/>
            <person name="Ravel J."/>
        </authorList>
    </citation>
    <scope>NUCLEOTIDE SEQUENCE [LARGE SCALE GENOMIC DNA]</scope>
    <source>
        <strain evidence="3 4">C0210C1</strain>
    </source>
</reference>
<dbReference type="InterPro" id="IPR054738">
    <property type="entry name" value="Siphovirus-type_tail_C"/>
</dbReference>
<evidence type="ECO:0000259" key="1">
    <source>
        <dbReference type="Pfam" id="PF05709"/>
    </source>
</evidence>
<dbReference type="Pfam" id="PF05709">
    <property type="entry name" value="Sipho_tail"/>
    <property type="match status" value="1"/>
</dbReference>
<organism evidence="3 4">
    <name type="scientific">Lactobacillus iners</name>
    <dbReference type="NCBI Taxonomy" id="147802"/>
    <lineage>
        <taxon>Bacteria</taxon>
        <taxon>Bacillati</taxon>
        <taxon>Bacillota</taxon>
        <taxon>Bacilli</taxon>
        <taxon>Lactobacillales</taxon>
        <taxon>Lactobacillaceae</taxon>
        <taxon>Lactobacillus</taxon>
    </lineage>
</organism>
<dbReference type="Gene3D" id="2.60.120.860">
    <property type="match status" value="1"/>
</dbReference>
<dbReference type="NCBIfam" id="TIGR01633">
    <property type="entry name" value="phi3626_gp14_N"/>
    <property type="match status" value="1"/>
</dbReference>
<dbReference type="AlphaFoldDB" id="A0A6G7B8E8"/>
<proteinExistence type="predicted"/>
<feature type="domain" description="Siphovirus-type tail component C-terminal" evidence="2">
    <location>
        <begin position="182"/>
        <end position="257"/>
    </location>
</feature>
<feature type="domain" description="Siphovirus-type tail component RIFT-related" evidence="1">
    <location>
        <begin position="56"/>
        <end position="147"/>
    </location>
</feature>
<dbReference type="EMBL" id="CP049228">
    <property type="protein sequence ID" value="QIH23599.1"/>
    <property type="molecule type" value="Genomic_DNA"/>
</dbReference>
<dbReference type="RefSeq" id="WP_164823937.1">
    <property type="nucleotide sequence ID" value="NZ_CP049228.1"/>
</dbReference>
<evidence type="ECO:0000313" key="3">
    <source>
        <dbReference type="EMBL" id="QIH23599.1"/>
    </source>
</evidence>